<sequence length="97" mass="10287">MCNACGFPAAPGHWTDAGASSAGDRLRLRFARLAVVNRLLAPYGLSARDDGATPGLQLFAPGGEWVLVPDLDALWREASRMARGPVDPMSDRALTHG</sequence>
<organism evidence="1 2">
    <name type="scientific">Albidovulum denitrificans</name>
    <dbReference type="NCBI Taxonomy" id="404881"/>
    <lineage>
        <taxon>Bacteria</taxon>
        <taxon>Pseudomonadati</taxon>
        <taxon>Pseudomonadota</taxon>
        <taxon>Alphaproteobacteria</taxon>
        <taxon>Rhodobacterales</taxon>
        <taxon>Paracoccaceae</taxon>
        <taxon>Albidovulum</taxon>
    </lineage>
</organism>
<gene>
    <name evidence="1" type="ORF">LX70_02552</name>
</gene>
<proteinExistence type="predicted"/>
<keyword evidence="2" id="KW-1185">Reference proteome</keyword>
<dbReference type="OrthoDB" id="2086168at2"/>
<evidence type="ECO:0000313" key="1">
    <source>
        <dbReference type="EMBL" id="PQV56286.1"/>
    </source>
</evidence>
<dbReference type="Proteomes" id="UP000238338">
    <property type="component" value="Unassembled WGS sequence"/>
</dbReference>
<dbReference type="RefSeq" id="WP_105515140.1">
    <property type="nucleotide sequence ID" value="NZ_PVEP01000005.1"/>
</dbReference>
<comment type="caution">
    <text evidence="1">The sequence shown here is derived from an EMBL/GenBank/DDBJ whole genome shotgun (WGS) entry which is preliminary data.</text>
</comment>
<dbReference type="AlphaFoldDB" id="A0A2S8S666"/>
<dbReference type="EMBL" id="PVEP01000005">
    <property type="protein sequence ID" value="PQV56286.1"/>
    <property type="molecule type" value="Genomic_DNA"/>
</dbReference>
<accession>A0A2S8S666</accession>
<reference evidence="1 2" key="1">
    <citation type="submission" date="2018-02" db="EMBL/GenBank/DDBJ databases">
        <title>Genomic Encyclopedia of Archaeal and Bacterial Type Strains, Phase II (KMG-II): from individual species to whole genera.</title>
        <authorList>
            <person name="Goeker M."/>
        </authorList>
    </citation>
    <scope>NUCLEOTIDE SEQUENCE [LARGE SCALE GENOMIC DNA]</scope>
    <source>
        <strain evidence="1 2">DSM 18921</strain>
    </source>
</reference>
<name>A0A2S8S666_9RHOB</name>
<evidence type="ECO:0000313" key="2">
    <source>
        <dbReference type="Proteomes" id="UP000238338"/>
    </source>
</evidence>
<protein>
    <submittedName>
        <fullName evidence="1">Uncharacterized protein</fullName>
    </submittedName>
</protein>